<proteinExistence type="predicted"/>
<dbReference type="PANTHER" id="PTHR41317">
    <property type="entry name" value="PD-(D_E)XK NUCLEASE FAMILY TRANSPOSASE"/>
    <property type="match status" value="1"/>
</dbReference>
<comment type="caution">
    <text evidence="1">The sequence shown here is derived from an EMBL/GenBank/DDBJ whole genome shotgun (WGS) entry which is preliminary data.</text>
</comment>
<protein>
    <submittedName>
        <fullName evidence="1">Rpn family recombination-promoting nuclease/putative transposase</fullName>
    </submittedName>
</protein>
<name>A0A3S0VG47_9BACI</name>
<dbReference type="EMBL" id="RYZZ01000005">
    <property type="protein sequence ID" value="RUQ31409.1"/>
    <property type="molecule type" value="Genomic_DNA"/>
</dbReference>
<reference evidence="1 2" key="1">
    <citation type="submission" date="2018-12" db="EMBL/GenBank/DDBJ databases">
        <title>Bacillus chawlae sp. nov., Bacillus glennii sp. nov., and Bacillus saganii sp. nov. Isolated from the Vehicle Assembly Building at Kennedy Space Center where the Viking Spacecraft were Assembled.</title>
        <authorList>
            <person name="Seuylemezian A."/>
            <person name="Vaishampayan P."/>
        </authorList>
    </citation>
    <scope>NUCLEOTIDE SEQUENCE [LARGE SCALE GENOMIC DNA]</scope>
    <source>
        <strain evidence="1 2">L5</strain>
    </source>
</reference>
<keyword evidence="2" id="KW-1185">Reference proteome</keyword>
<dbReference type="Pfam" id="PF12784">
    <property type="entry name" value="PDDEXK_2"/>
    <property type="match status" value="1"/>
</dbReference>
<dbReference type="NCBIfam" id="TIGR01784">
    <property type="entry name" value="T_den_put_tspse"/>
    <property type="match status" value="1"/>
</dbReference>
<evidence type="ECO:0000313" key="1">
    <source>
        <dbReference type="EMBL" id="RUQ31409.1"/>
    </source>
</evidence>
<dbReference type="PANTHER" id="PTHR41317:SF1">
    <property type="entry name" value="PD-(D_E)XK NUCLEASE FAMILY TRANSPOSASE"/>
    <property type="match status" value="1"/>
</dbReference>
<accession>A0A3S0VG47</accession>
<dbReference type="RefSeq" id="WP_126863432.1">
    <property type="nucleotide sequence ID" value="NZ_JAUSTX010000004.1"/>
</dbReference>
<dbReference type="OrthoDB" id="1097360at2"/>
<sequence length="314" mass="36766">MERLLKRLPLNELIDLKIDFAFKQLFGSDSNKHMTIVFLNALLKRTGEEKIKEITYENSEIVGEYPGDKQSRLDVRAKTNKGEIVNIEIQFSNEYDMVQRSLFYWSHLYKEPMSAGSSYLELKPVITINILNFNLFQTETNKFHTTFHLYEDDDQFKLTNVLEMNFVEMPKLLSDWKQGKLNPRDDVLARWLLMLGIVDRKNHHVYEDIYHELEEIAVKDPILREAFQDWEQLSADKETRLAYEIRLKEVLDRYSAQREAELREQMALEKGKAEGKEEGKADVAKKMISLGMDIGLIADLTGLPVEQIQRLKES</sequence>
<organism evidence="1 2">
    <name type="scientific">Peribacillus cavernae</name>
    <dbReference type="NCBI Taxonomy" id="1674310"/>
    <lineage>
        <taxon>Bacteria</taxon>
        <taxon>Bacillati</taxon>
        <taxon>Bacillota</taxon>
        <taxon>Bacilli</taxon>
        <taxon>Bacillales</taxon>
        <taxon>Bacillaceae</taxon>
        <taxon>Peribacillus</taxon>
    </lineage>
</organism>
<dbReference type="Proteomes" id="UP000267430">
    <property type="component" value="Unassembled WGS sequence"/>
</dbReference>
<evidence type="ECO:0000313" key="2">
    <source>
        <dbReference type="Proteomes" id="UP000267430"/>
    </source>
</evidence>
<dbReference type="AlphaFoldDB" id="A0A3S0VG47"/>
<gene>
    <name evidence="1" type="ORF">ELQ35_03405</name>
</gene>
<dbReference type="InterPro" id="IPR010106">
    <property type="entry name" value="RpnA"/>
</dbReference>